<dbReference type="AlphaFoldDB" id="A0A8T4GZ37"/>
<accession>A0A8T4GZ37</accession>
<evidence type="ECO:0000313" key="1">
    <source>
        <dbReference type="EMBL" id="MBP1988269.1"/>
    </source>
</evidence>
<gene>
    <name evidence="1" type="ORF">J2753_002781</name>
</gene>
<dbReference type="OrthoDB" id="190410at2157"/>
<name>A0A8T4GZ37_9EURY</name>
<dbReference type="Proteomes" id="UP000823736">
    <property type="component" value="Unassembled WGS sequence"/>
</dbReference>
<comment type="caution">
    <text evidence="1">The sequence shown here is derived from an EMBL/GenBank/DDBJ whole genome shotgun (WGS) entry which is preliminary data.</text>
</comment>
<reference evidence="1" key="1">
    <citation type="submission" date="2021-03" db="EMBL/GenBank/DDBJ databases">
        <title>Genomic Encyclopedia of Type Strains, Phase IV (KMG-IV): sequencing the most valuable type-strain genomes for metagenomic binning, comparative biology and taxonomic classification.</title>
        <authorList>
            <person name="Goeker M."/>
        </authorList>
    </citation>
    <scope>NUCLEOTIDE SEQUENCE</scope>
    <source>
        <strain evidence="1">DSM 26232</strain>
    </source>
</reference>
<keyword evidence="2" id="KW-1185">Reference proteome</keyword>
<dbReference type="RefSeq" id="WP_209492600.1">
    <property type="nucleotide sequence ID" value="NZ_JAGGLC010000006.1"/>
</dbReference>
<evidence type="ECO:0000313" key="2">
    <source>
        <dbReference type="Proteomes" id="UP000823736"/>
    </source>
</evidence>
<dbReference type="InterPro" id="IPR055983">
    <property type="entry name" value="DUF7561"/>
</dbReference>
<sequence length="74" mass="8166">MASQRCDGCDRRVRIGGGIGDFWSFSNDGPSQGMDLELADGSEFFLCFDCIERLPDDHDATAADIEALPQHEEQ</sequence>
<proteinExistence type="predicted"/>
<evidence type="ECO:0008006" key="3">
    <source>
        <dbReference type="Google" id="ProtNLM"/>
    </source>
</evidence>
<protein>
    <recommendedName>
        <fullName evidence="3">Small CPxCG-related zinc finger protein</fullName>
    </recommendedName>
</protein>
<organism evidence="1 2">
    <name type="scientific">Halolamina salifodinae</name>
    <dbReference type="NCBI Taxonomy" id="1202767"/>
    <lineage>
        <taxon>Archaea</taxon>
        <taxon>Methanobacteriati</taxon>
        <taxon>Methanobacteriota</taxon>
        <taxon>Stenosarchaea group</taxon>
        <taxon>Halobacteria</taxon>
        <taxon>Halobacteriales</taxon>
        <taxon>Haloferacaceae</taxon>
    </lineage>
</organism>
<dbReference type="Pfam" id="PF24442">
    <property type="entry name" value="DUF7561"/>
    <property type="match status" value="1"/>
</dbReference>
<dbReference type="EMBL" id="JAGGLC010000006">
    <property type="protein sequence ID" value="MBP1988269.1"/>
    <property type="molecule type" value="Genomic_DNA"/>
</dbReference>